<dbReference type="RefSeq" id="WP_178011282.1">
    <property type="nucleotide sequence ID" value="NZ_CP058316.1"/>
</dbReference>
<dbReference type="EMBL" id="CP058316">
    <property type="protein sequence ID" value="QLD11381.1"/>
    <property type="molecule type" value="Genomic_DNA"/>
</dbReference>
<dbReference type="PANTHER" id="PTHR43022:SF1">
    <property type="entry name" value="PROTEIN SMF"/>
    <property type="match status" value="1"/>
</dbReference>
<reference evidence="3 4" key="1">
    <citation type="submission" date="2020-06" db="EMBL/GenBank/DDBJ databases">
        <authorList>
            <person name="Jo H."/>
        </authorList>
    </citation>
    <scope>NUCLEOTIDE SEQUENCE [LARGE SCALE GENOMIC DNA]</scope>
    <source>
        <strain evidence="3 4">I46</strain>
    </source>
</reference>
<evidence type="ECO:0000313" key="4">
    <source>
        <dbReference type="Proteomes" id="UP000509638"/>
    </source>
</evidence>
<evidence type="ECO:0000256" key="1">
    <source>
        <dbReference type="ARBA" id="ARBA00006525"/>
    </source>
</evidence>
<dbReference type="AlphaFoldDB" id="A0A7D5IQ42"/>
<dbReference type="Pfam" id="PF02481">
    <property type="entry name" value="DNA_processg_A"/>
    <property type="match status" value="1"/>
</dbReference>
<dbReference type="Gene3D" id="3.40.50.450">
    <property type="match status" value="1"/>
</dbReference>
<dbReference type="InterPro" id="IPR057666">
    <property type="entry name" value="DrpA_SLOG"/>
</dbReference>
<accession>A0A7D5IQ42</accession>
<dbReference type="InterPro" id="IPR003488">
    <property type="entry name" value="DprA"/>
</dbReference>
<evidence type="ECO:0000259" key="2">
    <source>
        <dbReference type="Pfam" id="PF02481"/>
    </source>
</evidence>
<dbReference type="SUPFAM" id="SSF102405">
    <property type="entry name" value="MCP/YpsA-like"/>
    <property type="match status" value="1"/>
</dbReference>
<dbReference type="GO" id="GO:0009294">
    <property type="term" value="P:DNA-mediated transformation"/>
    <property type="evidence" value="ECO:0007669"/>
    <property type="project" value="InterPro"/>
</dbReference>
<comment type="similarity">
    <text evidence="1">Belongs to the DprA/Smf family.</text>
</comment>
<feature type="domain" description="Smf/DprA SLOG" evidence="2">
    <location>
        <begin position="73"/>
        <end position="250"/>
    </location>
</feature>
<name>A0A7D5IQ42_9MICO</name>
<dbReference type="Proteomes" id="UP000509638">
    <property type="component" value="Chromosome"/>
</dbReference>
<dbReference type="PANTHER" id="PTHR43022">
    <property type="entry name" value="PROTEIN SMF"/>
    <property type="match status" value="1"/>
</dbReference>
<proteinExistence type="inferred from homology"/>
<sequence>MRAHDDDLALLALAMRPGFSWAQTRLRIEQLGSPLAVLDAAYDGQLVVSDREEELHAAAEQLANLSERGIHVAVIGGDDYPAALRTVHDAPPVLYWQGSLSPLDANAVAIVGTRAPSSAGATFARDLASNLAAEHIPVVSGLARGVDTEAMRASLRAGGRTIGVIGTGHGVYYPRENTALQDEIAASHLLLSQFAPGSSATKKTFPMRNVVMSGFSSATVIAEAGETSGTRIQARAAVKHGRPLILSERVADSVAWARELISTGYDVSVAQDAADAAQLVLQLHRRRSETAAGWSLGSLLSA</sequence>
<evidence type="ECO:0000313" key="3">
    <source>
        <dbReference type="EMBL" id="QLD11381.1"/>
    </source>
</evidence>
<protein>
    <submittedName>
        <fullName evidence="3">DNA-protecting protein DprA</fullName>
    </submittedName>
</protein>
<organism evidence="3 4">
    <name type="scientific">Microbacterium oleivorans</name>
    <dbReference type="NCBI Taxonomy" id="273677"/>
    <lineage>
        <taxon>Bacteria</taxon>
        <taxon>Bacillati</taxon>
        <taxon>Actinomycetota</taxon>
        <taxon>Actinomycetes</taxon>
        <taxon>Micrococcales</taxon>
        <taxon>Microbacteriaceae</taxon>
        <taxon>Microbacterium</taxon>
    </lineage>
</organism>
<gene>
    <name evidence="3" type="ORF">HW566_06085</name>
</gene>